<dbReference type="Pfam" id="PF01915">
    <property type="entry name" value="Glyco_hydro_3_C"/>
    <property type="match status" value="1"/>
</dbReference>
<proteinExistence type="inferred from homology"/>
<keyword evidence="7" id="KW-0325">Glycoprotein</keyword>
<dbReference type="SUPFAM" id="SSF51445">
    <property type="entry name" value="(Trans)glycosidases"/>
    <property type="match status" value="1"/>
</dbReference>
<evidence type="ECO:0000313" key="12">
    <source>
        <dbReference type="EMBL" id="KAG5171008.1"/>
    </source>
</evidence>
<keyword evidence="9" id="KW-0326">Glycosidase</keyword>
<comment type="catalytic activity">
    <reaction evidence="1">
        <text>Hydrolysis of terminal, non-reducing beta-D-glucosyl residues with release of beta-D-glucose.</text>
        <dbReference type="EC" id="3.2.1.21"/>
    </reaction>
</comment>
<evidence type="ECO:0000256" key="7">
    <source>
        <dbReference type="ARBA" id="ARBA00023180"/>
    </source>
</evidence>
<organism evidence="12">
    <name type="scientific">Psilocybe cubensis</name>
    <name type="common">Psychedelic mushroom</name>
    <name type="synonym">Stropharia cubensis</name>
    <dbReference type="NCBI Taxonomy" id="181762"/>
    <lineage>
        <taxon>Eukaryota</taxon>
        <taxon>Fungi</taxon>
        <taxon>Dikarya</taxon>
        <taxon>Basidiomycota</taxon>
        <taxon>Agaricomycotina</taxon>
        <taxon>Agaricomycetes</taxon>
        <taxon>Agaricomycetidae</taxon>
        <taxon>Agaricales</taxon>
        <taxon>Agaricineae</taxon>
        <taxon>Strophariaceae</taxon>
        <taxon>Psilocybe</taxon>
    </lineage>
</organism>
<dbReference type="SUPFAM" id="SSF52279">
    <property type="entry name" value="Beta-D-glucan exohydrolase, C-terminal domain"/>
    <property type="match status" value="1"/>
</dbReference>
<dbReference type="SMART" id="SM01217">
    <property type="entry name" value="Fn3_like"/>
    <property type="match status" value="1"/>
</dbReference>
<keyword evidence="5" id="KW-0378">Hydrolase</keyword>
<dbReference type="InterPro" id="IPR002772">
    <property type="entry name" value="Glyco_hydro_3_C"/>
</dbReference>
<dbReference type="PRINTS" id="PR00133">
    <property type="entry name" value="GLHYDRLASE3"/>
</dbReference>
<dbReference type="PANTHER" id="PTHR42715:SF2">
    <property type="entry name" value="BETA-GLUCOSIDASE F-RELATED"/>
    <property type="match status" value="1"/>
</dbReference>
<reference evidence="12" key="1">
    <citation type="submission" date="2021-02" db="EMBL/GenBank/DDBJ databases">
        <title>Psilocybe cubensis genome.</title>
        <authorList>
            <person name="Mckernan K.J."/>
            <person name="Crawford S."/>
            <person name="Trippe A."/>
            <person name="Kane L.T."/>
            <person name="Mclaughlin S."/>
        </authorList>
    </citation>
    <scope>NUCLEOTIDE SEQUENCE [LARGE SCALE GENOMIC DNA]</scope>
    <source>
        <strain evidence="12">MGC-MH-2018</strain>
    </source>
</reference>
<dbReference type="AlphaFoldDB" id="A0A8H7Y1R0"/>
<dbReference type="InterPro" id="IPR017853">
    <property type="entry name" value="GH"/>
</dbReference>
<keyword evidence="10" id="KW-0624">Polysaccharide degradation</keyword>
<comment type="similarity">
    <text evidence="3">Belongs to the glycosyl hydrolase 3 family.</text>
</comment>
<accession>A0A8H7Y1R0</accession>
<dbReference type="InterPro" id="IPR026891">
    <property type="entry name" value="Fn3-like"/>
</dbReference>
<dbReference type="GO" id="GO:0008422">
    <property type="term" value="F:beta-glucosidase activity"/>
    <property type="evidence" value="ECO:0007669"/>
    <property type="project" value="UniProtKB-EC"/>
</dbReference>
<evidence type="ECO:0000256" key="5">
    <source>
        <dbReference type="ARBA" id="ARBA00022801"/>
    </source>
</evidence>
<keyword evidence="8" id="KW-0119">Carbohydrate metabolism</keyword>
<dbReference type="InterPro" id="IPR036962">
    <property type="entry name" value="Glyco_hydro_3_N_sf"/>
</dbReference>
<protein>
    <recommendedName>
        <fullName evidence="4">beta-glucosidase</fullName>
        <ecNumber evidence="4">3.2.1.21</ecNumber>
    </recommendedName>
</protein>
<feature type="domain" description="Fibronectin type III-like" evidence="11">
    <location>
        <begin position="645"/>
        <end position="714"/>
    </location>
</feature>
<dbReference type="FunFam" id="3.20.20.300:FF:000002">
    <property type="entry name" value="Probable beta-glucosidase"/>
    <property type="match status" value="1"/>
</dbReference>
<evidence type="ECO:0000256" key="6">
    <source>
        <dbReference type="ARBA" id="ARBA00023001"/>
    </source>
</evidence>
<evidence type="ECO:0000256" key="3">
    <source>
        <dbReference type="ARBA" id="ARBA00005336"/>
    </source>
</evidence>
<evidence type="ECO:0000256" key="1">
    <source>
        <dbReference type="ARBA" id="ARBA00000448"/>
    </source>
</evidence>
<dbReference type="Gene3D" id="3.40.50.1700">
    <property type="entry name" value="Glycoside hydrolase family 3 C-terminal domain"/>
    <property type="match status" value="1"/>
</dbReference>
<keyword evidence="6" id="KW-0136">Cellulose degradation</keyword>
<gene>
    <name evidence="12" type="ORF">JR316_003085</name>
</gene>
<dbReference type="OrthoDB" id="416222at2759"/>
<evidence type="ECO:0000259" key="11">
    <source>
        <dbReference type="SMART" id="SM01217"/>
    </source>
</evidence>
<comment type="pathway">
    <text evidence="2">Glycan metabolism; cellulose degradation.</text>
</comment>
<evidence type="ECO:0000256" key="8">
    <source>
        <dbReference type="ARBA" id="ARBA00023277"/>
    </source>
</evidence>
<dbReference type="Gene3D" id="3.20.20.300">
    <property type="entry name" value="Glycoside hydrolase, family 3, N-terminal domain"/>
    <property type="match status" value="1"/>
</dbReference>
<dbReference type="EC" id="3.2.1.21" evidence="4"/>
<dbReference type="Gene3D" id="2.60.40.10">
    <property type="entry name" value="Immunoglobulins"/>
    <property type="match status" value="1"/>
</dbReference>
<dbReference type="Pfam" id="PF14310">
    <property type="entry name" value="Fn3-like"/>
    <property type="match status" value="1"/>
</dbReference>
<evidence type="ECO:0000256" key="2">
    <source>
        <dbReference type="ARBA" id="ARBA00004987"/>
    </source>
</evidence>
<evidence type="ECO:0000256" key="10">
    <source>
        <dbReference type="ARBA" id="ARBA00023326"/>
    </source>
</evidence>
<comment type="caution">
    <text evidence="12">The sequence shown here is derived from an EMBL/GenBank/DDBJ whole genome shotgun (WGS) entry which is preliminary data.</text>
</comment>
<dbReference type="PANTHER" id="PTHR42715">
    <property type="entry name" value="BETA-GLUCOSIDASE"/>
    <property type="match status" value="1"/>
</dbReference>
<dbReference type="InterPro" id="IPR036881">
    <property type="entry name" value="Glyco_hydro_3_C_sf"/>
</dbReference>
<dbReference type="InterPro" id="IPR001764">
    <property type="entry name" value="Glyco_hydro_3_N"/>
</dbReference>
<dbReference type="EMBL" id="JAFIQS010000003">
    <property type="protein sequence ID" value="KAG5171008.1"/>
    <property type="molecule type" value="Genomic_DNA"/>
</dbReference>
<evidence type="ECO:0000256" key="9">
    <source>
        <dbReference type="ARBA" id="ARBA00023295"/>
    </source>
</evidence>
<dbReference type="GO" id="GO:0030245">
    <property type="term" value="P:cellulose catabolic process"/>
    <property type="evidence" value="ECO:0007669"/>
    <property type="project" value="UniProtKB-KW"/>
</dbReference>
<dbReference type="InterPro" id="IPR013783">
    <property type="entry name" value="Ig-like_fold"/>
</dbReference>
<name>A0A8H7Y1R0_PSICU</name>
<dbReference type="Pfam" id="PF00933">
    <property type="entry name" value="Glyco_hydro_3"/>
    <property type="match status" value="1"/>
</dbReference>
<sequence>MIVWNADKFLVSGTWDESYALANAAAAQMTLDEKMGIVAGTGQLNPARRCVGDTIAVPRLGIPSICFQDGPAGIRLSKNVTGFPTGINVASTFSRRLMRARGVAIGEEFRGKGVHVFLGPGLDIMRNPKAGRAWESFGPDPYLNGEGGYETVVGVQSVGVQTCSKHLLANNQEHWRYGLTANLDDRTMHEIYFYPFLRTIEADVTSVMCGYNRFNGTSSCHNAGLIGPDGILQKAGFKGFVVSDWGATHDSAADNANAGLDMEQPGDYILVGGGIYKGGLKNAVNKGAVSTDRLNQMVARILAPWYHLGQDSGYPPTNFDAQKPDGSGDRNLRVNVRSAAHTALVREIVSASAVLLKNNKTTNAQGTVIRGLPAVKGVAKTVAIVGQDAKLPNLNCGDLNECNDGTMSVGWGSGSNSLEFIVPPVDALTSFIGDSATISTSLSNDINSAVNAARGKDVAYVFVNAMSGELGFYTFVVGNQGDRNDLNLWWKGGSLVESVAAVCNNTIVVVHSVGPVYFSWSNHPNITAIIYAGAPGEQTGPGLVDVLYGAYNPSGRLPFSIADTESAYGTTIVYNSLGFPEIDYTEKLLLDYRYMEANNITPRYEFGFGLSYTTFGYSSLSISSTSSGYTVSFSVTNTGSVAGTEKPQLYLGYPPSAGEPPKVLRGFEEVDLATGQTKTVTISLTTRDLSVWDTPSQSYVRPSGTFTVFVGASILDIRLTGTI</sequence>
<dbReference type="InterPro" id="IPR050288">
    <property type="entry name" value="Cellulose_deg_GH3"/>
</dbReference>
<evidence type="ECO:0000256" key="4">
    <source>
        <dbReference type="ARBA" id="ARBA00012744"/>
    </source>
</evidence>